<keyword evidence="1" id="KW-0175">Coiled coil</keyword>
<feature type="compositionally biased region" description="Acidic residues" evidence="2">
    <location>
        <begin position="125"/>
        <end position="135"/>
    </location>
</feature>
<protein>
    <submittedName>
        <fullName evidence="3">Uncharacterized protein</fullName>
    </submittedName>
</protein>
<feature type="coiled-coil region" evidence="1">
    <location>
        <begin position="336"/>
        <end position="388"/>
    </location>
</feature>
<proteinExistence type="predicted"/>
<dbReference type="Proteomes" id="UP000292702">
    <property type="component" value="Unassembled WGS sequence"/>
</dbReference>
<evidence type="ECO:0000313" key="3">
    <source>
        <dbReference type="EMBL" id="TCD59956.1"/>
    </source>
</evidence>
<evidence type="ECO:0000256" key="1">
    <source>
        <dbReference type="SAM" id="Coils"/>
    </source>
</evidence>
<keyword evidence="4" id="KW-1185">Reference proteome</keyword>
<dbReference type="EMBL" id="RWJN01000691">
    <property type="protein sequence ID" value="TCD59956.1"/>
    <property type="molecule type" value="Genomic_DNA"/>
</dbReference>
<comment type="caution">
    <text evidence="3">The sequence shown here is derived from an EMBL/GenBank/DDBJ whole genome shotgun (WGS) entry which is preliminary data.</text>
</comment>
<dbReference type="AlphaFoldDB" id="A0A4R0R251"/>
<sequence>MIRTAAPPDGVSIQFTDARVSQCHFVNIVAKIRVEFRNVAPRRGRPPKDPAALSDRILAEKPFVSFFFYLCDPKHIGAGPIARVSLPTLRIPPRSGVARSPHSAQASTSASTAQGRSRANHMIQPEDEEEEESDSDLERLKMLQAEHDEVQETSARLRRELRELALAQERENERMRDEVKKYRVIPHVQANTVDDSRWQSLPLTYNSEFKDGIRVSNCPGDAVTGEMRRLTVEIREVDHRDAPKKTPLALFVFKFVLPAMTQGSRADVHVHVASVRSAPPVRSKLRTRPEVVITASSNVARGPNVDNFDTAGGSRSAPAKSINLPGDLLDADLKRLREIRAEGDKMDADLVRLQRELRQMIKSQEKENDRKRKRIEDMTTEIEEAKKRIRL</sequence>
<evidence type="ECO:0000313" key="4">
    <source>
        <dbReference type="Proteomes" id="UP000292702"/>
    </source>
</evidence>
<organism evidence="3 4">
    <name type="scientific">Steccherinum ochraceum</name>
    <dbReference type="NCBI Taxonomy" id="92696"/>
    <lineage>
        <taxon>Eukaryota</taxon>
        <taxon>Fungi</taxon>
        <taxon>Dikarya</taxon>
        <taxon>Basidiomycota</taxon>
        <taxon>Agaricomycotina</taxon>
        <taxon>Agaricomycetes</taxon>
        <taxon>Polyporales</taxon>
        <taxon>Steccherinaceae</taxon>
        <taxon>Steccherinum</taxon>
    </lineage>
</organism>
<feature type="compositionally biased region" description="Low complexity" evidence="2">
    <location>
        <begin position="103"/>
        <end position="117"/>
    </location>
</feature>
<gene>
    <name evidence="3" type="ORF">EIP91_011007</name>
</gene>
<evidence type="ECO:0000256" key="2">
    <source>
        <dbReference type="SAM" id="MobiDB-lite"/>
    </source>
</evidence>
<reference evidence="3 4" key="1">
    <citation type="submission" date="2018-11" db="EMBL/GenBank/DDBJ databases">
        <title>Genome assembly of Steccherinum ochraceum LE-BIN_3174, the white-rot fungus of the Steccherinaceae family (The Residual Polyporoid clade, Polyporales, Basidiomycota).</title>
        <authorList>
            <person name="Fedorova T.V."/>
            <person name="Glazunova O.A."/>
            <person name="Landesman E.O."/>
            <person name="Moiseenko K.V."/>
            <person name="Psurtseva N.V."/>
            <person name="Savinova O.S."/>
            <person name="Shakhova N.V."/>
            <person name="Tyazhelova T.V."/>
            <person name="Vasina D.V."/>
        </authorList>
    </citation>
    <scope>NUCLEOTIDE SEQUENCE [LARGE SCALE GENOMIC DNA]</scope>
    <source>
        <strain evidence="3 4">LE-BIN_3174</strain>
    </source>
</reference>
<name>A0A4R0R251_9APHY</name>
<accession>A0A4R0R251</accession>
<feature type="region of interest" description="Disordered" evidence="2">
    <location>
        <begin position="93"/>
        <end position="136"/>
    </location>
</feature>